<dbReference type="Proteomes" id="UP000323505">
    <property type="component" value="Unassembled WGS sequence"/>
</dbReference>
<dbReference type="NCBIfam" id="NF040521">
    <property type="entry name" value="C45_proenzyme"/>
    <property type="match status" value="1"/>
</dbReference>
<sequence>MATDSHAADPAPPRHRFHGGHRDLGRAHGEECRDLVVEHLARARTRMAALGVDPADATMAAVEYAPYVKRHALGLHEEITGVAEGAGIGLEDAYLLQLRAEVADLFERRRSASECSTFVATAGATAGDGSFIAQNIDLPNDYRGLGVVLELHAPGEPAVLQYTPAGQVSYVGINDRGLGVFANFLSCDGWRRGFPRYLLSRAALGQDDVPAATAVLRTIPRASSRNLIMLDAAHRAVSFENTVERDMCLEPDRGILTHTNHYIADALTEAETATPDDLENSRTRLKRLRELLDRDRGCLDLDRLIAVARDRSLPHALSRLPGEPPDPHLSTVASVIAEPSAGRMHIAPGPPSHSTYRTYAFAK</sequence>
<comment type="caution">
    <text evidence="3">The sequence shown here is derived from an EMBL/GenBank/DDBJ whole genome shotgun (WGS) entry which is preliminary data.</text>
</comment>
<organism evidence="3 4">
    <name type="scientific">Actinomadura decatromicini</name>
    <dbReference type="NCBI Taxonomy" id="2604572"/>
    <lineage>
        <taxon>Bacteria</taxon>
        <taxon>Bacillati</taxon>
        <taxon>Actinomycetota</taxon>
        <taxon>Actinomycetes</taxon>
        <taxon>Streptosporangiales</taxon>
        <taxon>Thermomonosporaceae</taxon>
        <taxon>Actinomadura</taxon>
    </lineage>
</organism>
<keyword evidence="4" id="KW-1185">Reference proteome</keyword>
<evidence type="ECO:0000313" key="3">
    <source>
        <dbReference type="EMBL" id="TYK43103.1"/>
    </source>
</evidence>
<dbReference type="EMBL" id="VSRQ01000013">
    <property type="protein sequence ID" value="TYK43103.1"/>
    <property type="molecule type" value="Genomic_DNA"/>
</dbReference>
<feature type="region of interest" description="Disordered" evidence="1">
    <location>
        <begin position="1"/>
        <end position="24"/>
    </location>
</feature>
<name>A0A5D3F4M1_9ACTN</name>
<dbReference type="InterPro" id="IPR005079">
    <property type="entry name" value="Peptidase_C45_hydrolase"/>
</dbReference>
<dbReference type="Pfam" id="PF03417">
    <property type="entry name" value="AAT"/>
    <property type="match status" value="1"/>
</dbReference>
<dbReference type="Gene3D" id="1.10.10.2120">
    <property type="match status" value="1"/>
</dbReference>
<evidence type="ECO:0000259" key="2">
    <source>
        <dbReference type="Pfam" id="PF03417"/>
    </source>
</evidence>
<dbReference type="RefSeq" id="WP_148768074.1">
    <property type="nucleotide sequence ID" value="NZ_VSRQ01000013.1"/>
</dbReference>
<dbReference type="InterPro" id="IPR047794">
    <property type="entry name" value="C45_proenzyme-like"/>
</dbReference>
<gene>
    <name evidence="3" type="ORF">FXF68_40205</name>
</gene>
<proteinExistence type="predicted"/>
<dbReference type="PANTHER" id="PTHR34180">
    <property type="entry name" value="PEPTIDASE C45"/>
    <property type="match status" value="1"/>
</dbReference>
<reference evidence="3 4" key="1">
    <citation type="submission" date="2019-08" db="EMBL/GenBank/DDBJ databases">
        <title>Actinomadura sp. nov. CYP1-5 isolated from mountain soil.</title>
        <authorList>
            <person name="Songsumanus A."/>
            <person name="Kuncharoen N."/>
            <person name="Kudo T."/>
            <person name="Yuki M."/>
            <person name="Igarashi Y."/>
            <person name="Tanasupawat S."/>
        </authorList>
    </citation>
    <scope>NUCLEOTIDE SEQUENCE [LARGE SCALE GENOMIC DNA]</scope>
    <source>
        <strain evidence="3 4">CYP1-5</strain>
    </source>
</reference>
<dbReference type="InterPro" id="IPR047801">
    <property type="entry name" value="Peptidase_C45"/>
</dbReference>
<evidence type="ECO:0000313" key="4">
    <source>
        <dbReference type="Proteomes" id="UP000323505"/>
    </source>
</evidence>
<dbReference type="PANTHER" id="PTHR34180:SF1">
    <property type="entry name" value="BETA-ALANYL-DOPAMINE_CARCININE HYDROLASE"/>
    <property type="match status" value="1"/>
</dbReference>
<dbReference type="Gene3D" id="3.60.60.10">
    <property type="entry name" value="Penicillin V Acylase, Chain A"/>
    <property type="match status" value="1"/>
</dbReference>
<dbReference type="AlphaFoldDB" id="A0A5D3F4M1"/>
<accession>A0A5D3F4M1</accession>
<evidence type="ECO:0000256" key="1">
    <source>
        <dbReference type="SAM" id="MobiDB-lite"/>
    </source>
</evidence>
<protein>
    <recommendedName>
        <fullName evidence="2">Peptidase C45 hydrolase domain-containing protein</fullName>
    </recommendedName>
</protein>
<feature type="domain" description="Peptidase C45 hydrolase" evidence="2">
    <location>
        <begin position="127"/>
        <end position="312"/>
    </location>
</feature>